<dbReference type="InterPro" id="IPR004358">
    <property type="entry name" value="Sig_transdc_His_kin-like_C"/>
</dbReference>
<feature type="transmembrane region" description="Helical" evidence="9">
    <location>
        <begin position="12"/>
        <end position="34"/>
    </location>
</feature>
<dbReference type="SUPFAM" id="SSF55874">
    <property type="entry name" value="ATPase domain of HSP90 chaperone/DNA topoisomerase II/histidine kinase"/>
    <property type="match status" value="1"/>
</dbReference>
<keyword evidence="6 12" id="KW-0418">Kinase</keyword>
<dbReference type="InterPro" id="IPR003660">
    <property type="entry name" value="HAMP_dom"/>
</dbReference>
<keyword evidence="9" id="KW-0812">Transmembrane</keyword>
<dbReference type="Gene3D" id="3.30.565.10">
    <property type="entry name" value="Histidine kinase-like ATPase, C-terminal domain"/>
    <property type="match status" value="1"/>
</dbReference>
<comment type="subcellular location">
    <subcellularLocation>
        <location evidence="2">Membrane</location>
    </subcellularLocation>
</comment>
<dbReference type="EMBL" id="AZMJ01000550">
    <property type="protein sequence ID" value="ETI98416.1"/>
    <property type="molecule type" value="Genomic_DNA"/>
</dbReference>
<reference evidence="12 13" key="1">
    <citation type="submission" date="2013-12" db="EMBL/GenBank/DDBJ databases">
        <title>A Varibaculum cambriense genome reconstructed from a premature infant gut community with otherwise low bacterial novelty that shifts toward anaerobic metabolism during the third week of life.</title>
        <authorList>
            <person name="Brown C.T."/>
            <person name="Sharon I."/>
            <person name="Thomas B.C."/>
            <person name="Castelle C.J."/>
            <person name="Morowitz M.J."/>
            <person name="Banfield J.F."/>
        </authorList>
    </citation>
    <scope>NUCLEOTIDE SEQUENCE [LARGE SCALE GENOMIC DNA]</scope>
    <source>
        <strain evidence="13">DORA_11</strain>
    </source>
</reference>
<evidence type="ECO:0000259" key="11">
    <source>
        <dbReference type="PROSITE" id="PS50885"/>
    </source>
</evidence>
<proteinExistence type="predicted"/>
<dbReference type="Pfam" id="PF02518">
    <property type="entry name" value="HATPase_c"/>
    <property type="match status" value="1"/>
</dbReference>
<dbReference type="Pfam" id="PF00512">
    <property type="entry name" value="HisKA"/>
    <property type="match status" value="1"/>
</dbReference>
<name>W1UXC5_9FIRM</name>
<dbReference type="GO" id="GO:0000155">
    <property type="term" value="F:phosphorelay sensor kinase activity"/>
    <property type="evidence" value="ECO:0007669"/>
    <property type="project" value="InterPro"/>
</dbReference>
<dbReference type="InterPro" id="IPR005467">
    <property type="entry name" value="His_kinase_dom"/>
</dbReference>
<evidence type="ECO:0000256" key="7">
    <source>
        <dbReference type="ARBA" id="ARBA00023012"/>
    </source>
</evidence>
<dbReference type="PANTHER" id="PTHR43711:SF31">
    <property type="entry name" value="HISTIDINE KINASE"/>
    <property type="match status" value="1"/>
</dbReference>
<keyword evidence="7" id="KW-0902">Two-component regulatory system</keyword>
<gene>
    <name evidence="12" type="ORF">Q619_VDC00550G0003</name>
</gene>
<dbReference type="PROSITE" id="PS50109">
    <property type="entry name" value="HIS_KIN"/>
    <property type="match status" value="1"/>
</dbReference>
<evidence type="ECO:0000256" key="2">
    <source>
        <dbReference type="ARBA" id="ARBA00004370"/>
    </source>
</evidence>
<dbReference type="PANTHER" id="PTHR43711">
    <property type="entry name" value="TWO-COMPONENT HISTIDINE KINASE"/>
    <property type="match status" value="1"/>
</dbReference>
<dbReference type="PROSITE" id="PS50885">
    <property type="entry name" value="HAMP"/>
    <property type="match status" value="1"/>
</dbReference>
<dbReference type="Proteomes" id="UP000018855">
    <property type="component" value="Unassembled WGS sequence"/>
</dbReference>
<dbReference type="AlphaFoldDB" id="W1UXC5"/>
<keyword evidence="8 9" id="KW-0472">Membrane</keyword>
<dbReference type="GO" id="GO:0016020">
    <property type="term" value="C:membrane"/>
    <property type="evidence" value="ECO:0007669"/>
    <property type="project" value="UniProtKB-SubCell"/>
</dbReference>
<dbReference type="Gene3D" id="6.10.340.10">
    <property type="match status" value="1"/>
</dbReference>
<dbReference type="CDD" id="cd00075">
    <property type="entry name" value="HATPase"/>
    <property type="match status" value="1"/>
</dbReference>
<feature type="domain" description="Histidine kinase" evidence="10">
    <location>
        <begin position="130"/>
        <end position="342"/>
    </location>
</feature>
<dbReference type="SUPFAM" id="SSF158472">
    <property type="entry name" value="HAMP domain-like"/>
    <property type="match status" value="1"/>
</dbReference>
<dbReference type="CDD" id="cd00082">
    <property type="entry name" value="HisKA"/>
    <property type="match status" value="1"/>
</dbReference>
<evidence type="ECO:0000256" key="8">
    <source>
        <dbReference type="ARBA" id="ARBA00023136"/>
    </source>
</evidence>
<keyword evidence="4" id="KW-0597">Phosphoprotein</keyword>
<dbReference type="SUPFAM" id="SSF47384">
    <property type="entry name" value="Homodimeric domain of signal transducing histidine kinase"/>
    <property type="match status" value="1"/>
</dbReference>
<comment type="catalytic activity">
    <reaction evidence="1">
        <text>ATP + protein L-histidine = ADP + protein N-phospho-L-histidine.</text>
        <dbReference type="EC" id="2.7.13.3"/>
    </reaction>
</comment>
<feature type="transmembrane region" description="Helical" evidence="9">
    <location>
        <begin position="46"/>
        <end position="67"/>
    </location>
</feature>
<dbReference type="EC" id="2.7.13.3" evidence="3"/>
<dbReference type="FunFam" id="3.30.565.10:FF:000006">
    <property type="entry name" value="Sensor histidine kinase WalK"/>
    <property type="match status" value="1"/>
</dbReference>
<dbReference type="Gene3D" id="1.10.287.130">
    <property type="match status" value="1"/>
</dbReference>
<dbReference type="InterPro" id="IPR036890">
    <property type="entry name" value="HATPase_C_sf"/>
</dbReference>
<evidence type="ECO:0000256" key="1">
    <source>
        <dbReference type="ARBA" id="ARBA00000085"/>
    </source>
</evidence>
<comment type="caution">
    <text evidence="12">The sequence shown here is derived from an EMBL/GenBank/DDBJ whole genome shotgun (WGS) entry which is preliminary data.</text>
</comment>
<dbReference type="InterPro" id="IPR036097">
    <property type="entry name" value="HisK_dim/P_sf"/>
</dbReference>
<evidence type="ECO:0000256" key="3">
    <source>
        <dbReference type="ARBA" id="ARBA00012438"/>
    </source>
</evidence>
<sequence>MEKSKLHLTILFSFLVFLILFLTMVCLIFIIVFLSKYNLIHVSYDYIGLIWFSSASIFIGTTFSHFIGKKAIRFITNISDATKKVAKGYFNVKVDEDIKVKELNQMARNFNLMIHELASMEMFRNDFINNVSHEFKTPLAAVKGYATLLQSKNISEEKRQAYVSKIIYNTSRLSELTENILLISRLENQNISISKSEFSLDEQIRQIILLFEQDWTNRNINLDIDLDKVNYNGNEELLAQVWQNIIGNAMKFTPDNGLIKISMKKSNDNITVSVVDNGIGMDKDTQSRIFEKFYQGDKSHALKGNGLGLALVKQIIDFHNGNISVSSQEGKGSTFKIDLPIN</sequence>
<evidence type="ECO:0000313" key="13">
    <source>
        <dbReference type="Proteomes" id="UP000018855"/>
    </source>
</evidence>
<keyword evidence="9" id="KW-1133">Transmembrane helix</keyword>
<dbReference type="InterPro" id="IPR003594">
    <property type="entry name" value="HATPase_dom"/>
</dbReference>
<evidence type="ECO:0000256" key="9">
    <source>
        <dbReference type="SAM" id="Phobius"/>
    </source>
</evidence>
<keyword evidence="5" id="KW-0808">Transferase</keyword>
<evidence type="ECO:0000256" key="5">
    <source>
        <dbReference type="ARBA" id="ARBA00022679"/>
    </source>
</evidence>
<dbReference type="FunFam" id="1.10.287.130:FF:000001">
    <property type="entry name" value="Two-component sensor histidine kinase"/>
    <property type="match status" value="1"/>
</dbReference>
<evidence type="ECO:0000256" key="6">
    <source>
        <dbReference type="ARBA" id="ARBA00022777"/>
    </source>
</evidence>
<protein>
    <recommendedName>
        <fullName evidence="3">histidine kinase</fullName>
        <ecNumber evidence="3">2.7.13.3</ecNumber>
    </recommendedName>
</protein>
<dbReference type="InterPro" id="IPR050736">
    <property type="entry name" value="Sensor_HK_Regulatory"/>
</dbReference>
<dbReference type="PATRIC" id="fig|1403949.3.peg.994"/>
<accession>W1UXC5</accession>
<evidence type="ECO:0000259" key="10">
    <source>
        <dbReference type="PROSITE" id="PS50109"/>
    </source>
</evidence>
<dbReference type="InterPro" id="IPR003661">
    <property type="entry name" value="HisK_dim/P_dom"/>
</dbReference>
<dbReference type="CDD" id="cd06225">
    <property type="entry name" value="HAMP"/>
    <property type="match status" value="1"/>
</dbReference>
<evidence type="ECO:0000313" key="12">
    <source>
        <dbReference type="EMBL" id="ETI98416.1"/>
    </source>
</evidence>
<organism evidence="12 13">
    <name type="scientific">Veillonella dispar DORA_11</name>
    <dbReference type="NCBI Taxonomy" id="1403949"/>
    <lineage>
        <taxon>Bacteria</taxon>
        <taxon>Bacillati</taxon>
        <taxon>Bacillota</taxon>
        <taxon>Negativicutes</taxon>
        <taxon>Veillonellales</taxon>
        <taxon>Veillonellaceae</taxon>
        <taxon>Veillonella</taxon>
    </lineage>
</organism>
<feature type="domain" description="HAMP" evidence="11">
    <location>
        <begin position="69"/>
        <end position="122"/>
    </location>
</feature>
<dbReference type="SMART" id="SM00387">
    <property type="entry name" value="HATPase_c"/>
    <property type="match status" value="1"/>
</dbReference>
<evidence type="ECO:0000256" key="4">
    <source>
        <dbReference type="ARBA" id="ARBA00022553"/>
    </source>
</evidence>
<dbReference type="SMART" id="SM00388">
    <property type="entry name" value="HisKA"/>
    <property type="match status" value="1"/>
</dbReference>
<dbReference type="PRINTS" id="PR00344">
    <property type="entry name" value="BCTRLSENSOR"/>
</dbReference>